<protein>
    <recommendedName>
        <fullName evidence="4">Transmembrane protein</fullName>
    </recommendedName>
</protein>
<feature type="transmembrane region" description="Helical" evidence="1">
    <location>
        <begin position="112"/>
        <end position="134"/>
    </location>
</feature>
<feature type="transmembrane region" description="Helical" evidence="1">
    <location>
        <begin position="53"/>
        <end position="74"/>
    </location>
</feature>
<evidence type="ECO:0000313" key="3">
    <source>
        <dbReference type="Proteomes" id="UP000310532"/>
    </source>
</evidence>
<comment type="caution">
    <text evidence="2">The sequence shown here is derived from an EMBL/GenBank/DDBJ whole genome shotgun (WGS) entry which is preliminary data.</text>
</comment>
<gene>
    <name evidence="2" type="ORF">E5355_10675</name>
</gene>
<name>A0A4S2AU15_9BACE</name>
<organism evidence="2 3">
    <name type="scientific">Bacteroides muris</name>
    <name type="common">ex Afrizal et al. 2022</name>
    <dbReference type="NCBI Taxonomy" id="2516960"/>
    <lineage>
        <taxon>Bacteria</taxon>
        <taxon>Pseudomonadati</taxon>
        <taxon>Bacteroidota</taxon>
        <taxon>Bacteroidia</taxon>
        <taxon>Bacteroidales</taxon>
        <taxon>Bacteroidaceae</taxon>
        <taxon>Bacteroides</taxon>
    </lineage>
</organism>
<dbReference type="Proteomes" id="UP000310532">
    <property type="component" value="Unassembled WGS sequence"/>
</dbReference>
<keyword evidence="1" id="KW-0472">Membrane</keyword>
<dbReference type="EMBL" id="SRYZ01000022">
    <property type="protein sequence ID" value="TGY04887.1"/>
    <property type="molecule type" value="Genomic_DNA"/>
</dbReference>
<keyword evidence="1" id="KW-0812">Transmembrane</keyword>
<feature type="transmembrane region" description="Helical" evidence="1">
    <location>
        <begin position="12"/>
        <end position="33"/>
    </location>
</feature>
<sequence>MEEQIKKTAARVRIAFACFWILPILLILFGEAGGGWVGMYAGDVRATYMAETITILLAASCVPVSLKLFSWVLIRKIDVVTLPEALRFYAMWSGVRLALLAIPVLAGFFTYYIVLSSTGILCALIGLTASLFCLPGEERLRKELHINKE</sequence>
<keyword evidence="1" id="KW-1133">Transmembrane helix</keyword>
<evidence type="ECO:0000313" key="2">
    <source>
        <dbReference type="EMBL" id="TGY04887.1"/>
    </source>
</evidence>
<keyword evidence="3" id="KW-1185">Reference proteome</keyword>
<reference evidence="2 3" key="1">
    <citation type="submission" date="2019-04" db="EMBL/GenBank/DDBJ databases">
        <title>Microbes associate with the intestines of laboratory mice.</title>
        <authorList>
            <person name="Navarre W."/>
            <person name="Wong E."/>
            <person name="Huang K."/>
            <person name="Tropini C."/>
            <person name="Ng K."/>
            <person name="Yu B."/>
        </authorList>
    </citation>
    <scope>NUCLEOTIDE SEQUENCE [LARGE SCALE GENOMIC DNA]</scope>
    <source>
        <strain evidence="2 3">NM69_E16B</strain>
    </source>
</reference>
<evidence type="ECO:0008006" key="4">
    <source>
        <dbReference type="Google" id="ProtNLM"/>
    </source>
</evidence>
<feature type="transmembrane region" description="Helical" evidence="1">
    <location>
        <begin position="86"/>
        <end position="106"/>
    </location>
</feature>
<evidence type="ECO:0000256" key="1">
    <source>
        <dbReference type="SAM" id="Phobius"/>
    </source>
</evidence>
<dbReference type="RefSeq" id="WP_136010359.1">
    <property type="nucleotide sequence ID" value="NZ_SRYZ01000022.1"/>
</dbReference>
<accession>A0A4S2AU15</accession>
<proteinExistence type="predicted"/>
<dbReference type="AlphaFoldDB" id="A0A4S2AU15"/>